<evidence type="ECO:0000256" key="2">
    <source>
        <dbReference type="PROSITE-ProRule" id="PRU00703"/>
    </source>
</evidence>
<evidence type="ECO:0000256" key="3">
    <source>
        <dbReference type="SAM" id="Phobius"/>
    </source>
</evidence>
<keyword evidence="3" id="KW-1133">Transmembrane helix</keyword>
<dbReference type="SMART" id="SM00116">
    <property type="entry name" value="CBS"/>
    <property type="match status" value="2"/>
</dbReference>
<feature type="transmembrane region" description="Helical" evidence="3">
    <location>
        <begin position="313"/>
        <end position="333"/>
    </location>
</feature>
<keyword evidence="3" id="KW-0472">Membrane</keyword>
<protein>
    <recommendedName>
        <fullName evidence="4">CBS domain-containing protein</fullName>
    </recommendedName>
</protein>
<evidence type="ECO:0000256" key="1">
    <source>
        <dbReference type="ARBA" id="ARBA00023122"/>
    </source>
</evidence>
<dbReference type="EMBL" id="CADCTO010000103">
    <property type="protein sequence ID" value="CAA9226971.1"/>
    <property type="molecule type" value="Genomic_DNA"/>
</dbReference>
<gene>
    <name evidence="5" type="ORF">AVDCRST_MAG63-787</name>
</gene>
<dbReference type="PROSITE" id="PS51371">
    <property type="entry name" value="CBS"/>
    <property type="match status" value="1"/>
</dbReference>
<dbReference type="PANTHER" id="PTHR43080:SF26">
    <property type="entry name" value="REGULATORY PROTEIN"/>
    <property type="match status" value="1"/>
</dbReference>
<dbReference type="CDD" id="cd02205">
    <property type="entry name" value="CBS_pair_SF"/>
    <property type="match status" value="1"/>
</dbReference>
<evidence type="ECO:0000313" key="5">
    <source>
        <dbReference type="EMBL" id="CAA9226971.1"/>
    </source>
</evidence>
<keyword evidence="1 2" id="KW-0129">CBS domain</keyword>
<evidence type="ECO:0000259" key="4">
    <source>
        <dbReference type="PROSITE" id="PS51371"/>
    </source>
</evidence>
<dbReference type="InterPro" id="IPR010787">
    <property type="entry name" value="DUF1385"/>
</dbReference>
<dbReference type="InterPro" id="IPR051257">
    <property type="entry name" value="Diverse_CBS-Domain"/>
</dbReference>
<dbReference type="Pfam" id="PF07136">
    <property type="entry name" value="DUF1385"/>
    <property type="match status" value="1"/>
</dbReference>
<dbReference type="Gene3D" id="3.10.580.10">
    <property type="entry name" value="CBS-domain"/>
    <property type="match status" value="1"/>
</dbReference>
<reference evidence="5" key="1">
    <citation type="submission" date="2020-02" db="EMBL/GenBank/DDBJ databases">
        <authorList>
            <person name="Meier V. D."/>
        </authorList>
    </citation>
    <scope>NUCLEOTIDE SEQUENCE</scope>
    <source>
        <strain evidence="5">AVDCRST_MAG63</strain>
    </source>
</reference>
<feature type="transmembrane region" description="Helical" evidence="3">
    <location>
        <begin position="380"/>
        <end position="400"/>
    </location>
</feature>
<keyword evidence="3" id="KW-0812">Transmembrane</keyword>
<accession>A0A6J4HJV8</accession>
<dbReference type="InterPro" id="IPR000644">
    <property type="entry name" value="CBS_dom"/>
</dbReference>
<dbReference type="AlphaFoldDB" id="A0A6J4HJV8"/>
<dbReference type="SUPFAM" id="SSF54631">
    <property type="entry name" value="CBS-domain pair"/>
    <property type="match status" value="1"/>
</dbReference>
<organism evidence="5">
    <name type="scientific">uncultured Armatimonadetes bacterium</name>
    <dbReference type="NCBI Taxonomy" id="157466"/>
    <lineage>
        <taxon>Bacteria</taxon>
        <taxon>Bacillati</taxon>
        <taxon>Armatimonadota</taxon>
        <taxon>environmental samples</taxon>
    </lineage>
</organism>
<dbReference type="PANTHER" id="PTHR43080">
    <property type="entry name" value="CBS DOMAIN-CONTAINING PROTEIN CBSX3, MITOCHONDRIAL"/>
    <property type="match status" value="1"/>
</dbReference>
<dbReference type="Gene3D" id="3.90.1280.20">
    <property type="match status" value="1"/>
</dbReference>
<feature type="domain" description="CBS" evidence="4">
    <location>
        <begin position="103"/>
        <end position="161"/>
    </location>
</feature>
<sequence length="418" mass="44642">MDVLSRLRFRPRGNPRLPAAVVADDLDPRVAAVARAARPVTPDTRLGVVAEILRMGPYRAVPVVANERLVGMAGEGDVLAALLGTPDAAARARVRELPVRAVMAAPAPYATPGMRVSDVILLFDDARLDVLPVIDAHGVYLGLIARSDLVQDLVRPFRPPTVGGMATPLGVYLTTGAVSGGAGTSALLLLGLVMFLVHLLAVGVAQAGQNWLAGAFGPQISALPFAFRVAMDNLFVFVVQFALLLTLLRLSPIAGYHAAEHQVVHAMERAEPLLLDTVRAMPRVHPRCGTNLVAGMLILLGGGGLLSLFLDEWAYGVAFIAAITYWRTVGGWLQQHFTTRPATDAQLESGIRAARELLEHHGRAPYSPARPLARLWRMGFLQILGGFAAGYVLLLLLLYLSPGLRAAAGPWLESVVAF</sequence>
<feature type="transmembrane region" description="Helical" evidence="3">
    <location>
        <begin position="288"/>
        <end position="307"/>
    </location>
</feature>
<name>A0A6J4HJV8_9BACT</name>
<feature type="transmembrane region" description="Helical" evidence="3">
    <location>
        <begin position="225"/>
        <end position="248"/>
    </location>
</feature>
<proteinExistence type="predicted"/>
<dbReference type="Pfam" id="PF00571">
    <property type="entry name" value="CBS"/>
    <property type="match status" value="2"/>
</dbReference>
<dbReference type="InterPro" id="IPR046342">
    <property type="entry name" value="CBS_dom_sf"/>
</dbReference>
<feature type="transmembrane region" description="Helical" evidence="3">
    <location>
        <begin position="186"/>
        <end position="205"/>
    </location>
</feature>